<dbReference type="InterPro" id="IPR046848">
    <property type="entry name" value="E_motif"/>
</dbReference>
<dbReference type="GO" id="GO:0003723">
    <property type="term" value="F:RNA binding"/>
    <property type="evidence" value="ECO:0007669"/>
    <property type="project" value="InterPro"/>
</dbReference>
<dbReference type="PANTHER" id="PTHR47926">
    <property type="entry name" value="PENTATRICOPEPTIDE REPEAT-CONTAINING PROTEIN"/>
    <property type="match status" value="1"/>
</dbReference>
<evidence type="ECO:0008006" key="4">
    <source>
        <dbReference type="Google" id="ProtNLM"/>
    </source>
</evidence>
<evidence type="ECO:0000256" key="1">
    <source>
        <dbReference type="ARBA" id="ARBA00022737"/>
    </source>
</evidence>
<organism evidence="3">
    <name type="scientific">Eucalyptus grandis</name>
    <name type="common">Flooded gum</name>
    <dbReference type="NCBI Taxonomy" id="71139"/>
    <lineage>
        <taxon>Eukaryota</taxon>
        <taxon>Viridiplantae</taxon>
        <taxon>Streptophyta</taxon>
        <taxon>Embryophyta</taxon>
        <taxon>Tracheophyta</taxon>
        <taxon>Spermatophyta</taxon>
        <taxon>Magnoliopsida</taxon>
        <taxon>eudicotyledons</taxon>
        <taxon>Gunneridae</taxon>
        <taxon>Pentapetalae</taxon>
        <taxon>rosids</taxon>
        <taxon>malvids</taxon>
        <taxon>Myrtales</taxon>
        <taxon>Myrtaceae</taxon>
        <taxon>Myrtoideae</taxon>
        <taxon>Eucalypteae</taxon>
        <taxon>Eucalyptus</taxon>
    </lineage>
</organism>
<dbReference type="AlphaFoldDB" id="A0A059CZ50"/>
<dbReference type="FunFam" id="1.25.40.10:FF:000345">
    <property type="entry name" value="Pentatricopeptide repeat-containing protein"/>
    <property type="match status" value="1"/>
</dbReference>
<protein>
    <recommendedName>
        <fullName evidence="4">Pentacotripeptide-repeat region of PRORP domain-containing protein</fullName>
    </recommendedName>
</protein>
<dbReference type="InterPro" id="IPR011990">
    <property type="entry name" value="TPR-like_helical_dom_sf"/>
</dbReference>
<dbReference type="OMA" id="ESHVFVR"/>
<proteinExistence type="predicted"/>
<dbReference type="PANTHER" id="PTHR47926:SF391">
    <property type="entry name" value="TETRATRICOPEPTIDE-LIKE HELICAL DOMAIN SUPERFAMILY"/>
    <property type="match status" value="1"/>
</dbReference>
<dbReference type="Pfam" id="PF01535">
    <property type="entry name" value="PPR"/>
    <property type="match status" value="1"/>
</dbReference>
<dbReference type="NCBIfam" id="TIGR00756">
    <property type="entry name" value="PPR"/>
    <property type="match status" value="4"/>
</dbReference>
<dbReference type="eggNOG" id="KOG4197">
    <property type="taxonomic scope" value="Eukaryota"/>
</dbReference>
<evidence type="ECO:0000256" key="2">
    <source>
        <dbReference type="PROSITE-ProRule" id="PRU00708"/>
    </source>
</evidence>
<dbReference type="InterPro" id="IPR002885">
    <property type="entry name" value="PPR_rpt"/>
</dbReference>
<dbReference type="GO" id="GO:0009451">
    <property type="term" value="P:RNA modification"/>
    <property type="evidence" value="ECO:0007669"/>
    <property type="project" value="InterPro"/>
</dbReference>
<dbReference type="KEGG" id="egr:104419938"/>
<evidence type="ECO:0000313" key="3">
    <source>
        <dbReference type="EMBL" id="KCW83637.1"/>
    </source>
</evidence>
<dbReference type="Gramene" id="KCW83637">
    <property type="protein sequence ID" value="KCW83637"/>
    <property type="gene ID" value="EUGRSUZ_B00528"/>
</dbReference>
<keyword evidence="1" id="KW-0677">Repeat</keyword>
<reference evidence="3" key="1">
    <citation type="submission" date="2013-07" db="EMBL/GenBank/DDBJ databases">
        <title>The genome of Eucalyptus grandis.</title>
        <authorList>
            <person name="Schmutz J."/>
            <person name="Hayes R."/>
            <person name="Myburg A."/>
            <person name="Tuskan G."/>
            <person name="Grattapaglia D."/>
            <person name="Rokhsar D.S."/>
        </authorList>
    </citation>
    <scope>NUCLEOTIDE SEQUENCE</scope>
    <source>
        <tissue evidence="3">Leaf extractions</tissue>
    </source>
</reference>
<dbReference type="FunFam" id="1.25.40.10:FF:000427">
    <property type="entry name" value="Pentatricopeptide repeat-containing protein chloroplastic"/>
    <property type="match status" value="1"/>
</dbReference>
<dbReference type="OrthoDB" id="1934563at2759"/>
<dbReference type="InterPro" id="IPR046960">
    <property type="entry name" value="PPR_At4g14850-like_plant"/>
</dbReference>
<gene>
    <name evidence="3" type="ORF">EUGRSUZ_B00528</name>
</gene>
<dbReference type="EMBL" id="KK198754">
    <property type="protein sequence ID" value="KCW83637.1"/>
    <property type="molecule type" value="Genomic_DNA"/>
</dbReference>
<dbReference type="Gene3D" id="1.25.40.10">
    <property type="entry name" value="Tetratricopeptide repeat domain"/>
    <property type="match status" value="4"/>
</dbReference>
<dbReference type="Pfam" id="PF13041">
    <property type="entry name" value="PPR_2"/>
    <property type="match status" value="3"/>
</dbReference>
<dbReference type="InParanoid" id="A0A059CZ50"/>
<feature type="repeat" description="PPR" evidence="2">
    <location>
        <begin position="70"/>
        <end position="104"/>
    </location>
</feature>
<sequence>MLQYITSLFRKCSTLADVKQIHARVIRTGSTESKNLNLFVLGKIINFCAVSEHGDMGYAAKVFESARKPDGFLWNAMIRGFGNSGRRERAFEYYRRMRAAGVAADNFTFCFLLKASWHLGSVPLSRQLHCSTVKCGLDEHGFVRNGLVHMYGMIEDIEAAVRLFDEMPERNVVAWNTMLDCLVSCGRGGEALDVFADMMRGGGIGPDEATFVVMLSACSQVGALDYGRWLHDFINHAGLGDVVPVSNALIDMYAKCGAVGEAYMVFADMSRKNRITWNTMILGLAMHGHSEDALKLFSRMLKDGSQEPDHVTFLGVLCACSHGGMVNEGKMYFESMRKDYHIEPTIRHYGCMVDMLGRAGFLEEAYELIRSMPIRCNAIVWRSLLCACRTHGNIELGEMVRKKLLHLEPDHSSDYVQLSGIHASVGQWNLVLNERRMMKDRGVEKPEPGYSFVGVDDINDGVVCSV</sequence>
<name>A0A059CZ50_EUCGR</name>
<feature type="repeat" description="PPR" evidence="2">
    <location>
        <begin position="273"/>
        <end position="307"/>
    </location>
</feature>
<dbReference type="Pfam" id="PF20431">
    <property type="entry name" value="E_motif"/>
    <property type="match status" value="1"/>
</dbReference>
<feature type="repeat" description="PPR" evidence="2">
    <location>
        <begin position="171"/>
        <end position="206"/>
    </location>
</feature>
<dbReference type="PROSITE" id="PS51375">
    <property type="entry name" value="PPR"/>
    <property type="match status" value="3"/>
</dbReference>
<accession>A0A059CZ50</accession>